<reference evidence="3" key="1">
    <citation type="submission" date="2017-06" db="EMBL/GenBank/DDBJ databases">
        <title>FDA dAtabase for Regulatory Grade micrObial Sequences (FDA-ARGOS): Supporting development and validation of Infectious Disease Dx tests.</title>
        <authorList>
            <person name="Minogue T."/>
            <person name="Wolcott M."/>
            <person name="Wasieloski L."/>
            <person name="Aguilar W."/>
            <person name="Moore D."/>
            <person name="Tallon L."/>
            <person name="Sadzewicz L."/>
            <person name="Sengamalay N."/>
            <person name="Ott S."/>
            <person name="Godinez A."/>
            <person name="Nagaraj S."/>
            <person name="Nadendla S."/>
            <person name="Geyer C."/>
            <person name="Sichtig H."/>
        </authorList>
    </citation>
    <scope>NUCLEOTIDE SEQUENCE [LARGE SCALE GENOMIC DNA]</scope>
    <source>
        <strain evidence="3">FDAARGOS_289</strain>
    </source>
</reference>
<dbReference type="Proteomes" id="UP001272940">
    <property type="component" value="Unassembled WGS sequence"/>
</dbReference>
<evidence type="ECO:0000313" key="4">
    <source>
        <dbReference type="Proteomes" id="UP001272940"/>
    </source>
</evidence>
<evidence type="ECO:0000313" key="1">
    <source>
        <dbReference type="EMBL" id="ASE40066.1"/>
    </source>
</evidence>
<organism evidence="1 3">
    <name type="scientific">Brevundimonas vesicularis</name>
    <name type="common">Pseudomonas vesicularis</name>
    <dbReference type="NCBI Taxonomy" id="41276"/>
    <lineage>
        <taxon>Bacteria</taxon>
        <taxon>Pseudomonadati</taxon>
        <taxon>Pseudomonadota</taxon>
        <taxon>Alphaproteobacteria</taxon>
        <taxon>Caulobacterales</taxon>
        <taxon>Caulobacteraceae</taxon>
        <taxon>Brevundimonas</taxon>
    </lineage>
</organism>
<evidence type="ECO:0000313" key="3">
    <source>
        <dbReference type="Proteomes" id="UP000197050"/>
    </source>
</evidence>
<dbReference type="EMBL" id="CP022048">
    <property type="protein sequence ID" value="ASE40066.1"/>
    <property type="molecule type" value="Genomic_DNA"/>
</dbReference>
<dbReference type="Proteomes" id="UP000197050">
    <property type="component" value="Chromosome"/>
</dbReference>
<dbReference type="RefSeq" id="WP_066626863.1">
    <property type="nucleotide sequence ID" value="NZ_CP022048.2"/>
</dbReference>
<reference evidence="1" key="2">
    <citation type="submission" date="2017-12" db="EMBL/GenBank/DDBJ databases">
        <title>FDA dAtabase for Regulatory Grade micrObial Sequences (FDA-ARGOS): Supporting development and validation of Infectious Disease Dx tests.</title>
        <authorList>
            <person name="Campos J."/>
            <person name="Goldberg B."/>
            <person name="Tallon L."/>
            <person name="Sadzewicz L."/>
            <person name="Sengamalay N."/>
            <person name="Ott S."/>
            <person name="Godinez A."/>
            <person name="Nagaraj S."/>
            <person name="Vavikolanu K."/>
            <person name="Vyas G."/>
            <person name="Nadendla S."/>
            <person name="Aluvathingal J."/>
            <person name="Geyer C."/>
            <person name="Nandy P."/>
            <person name="Hobson J."/>
            <person name="Sichtig H."/>
        </authorList>
    </citation>
    <scope>NUCLEOTIDE SEQUENCE</scope>
    <source>
        <strain evidence="1">FDAARGOS_289</strain>
    </source>
</reference>
<dbReference type="KEGG" id="bvc:CEP68_11450"/>
<reference evidence="2 4" key="4">
    <citation type="journal article" date="2023" name="FEMS Microbes">
        <title>Whole genomes of deep-sea sponge-associated bacteria exhibit high novel natural product potential.</title>
        <authorList>
            <person name="Hesketh-Best P.J."/>
            <person name="January G.G."/>
            <person name="Koch M.J."/>
            <person name="Warburton P.J."/>
            <person name="Howell K.L."/>
            <person name="Upton M."/>
        </authorList>
    </citation>
    <scope>NUCLEOTIDE SEQUENCE [LARGE SCALE GENOMIC DNA]</scope>
    <source>
        <strain evidence="2 4">PC206-O</strain>
    </source>
</reference>
<reference evidence="2" key="3">
    <citation type="submission" date="2022-06" db="EMBL/GenBank/DDBJ databases">
        <authorList>
            <person name="Hesketh-Best P.J."/>
            <person name="Koch M.J."/>
        </authorList>
    </citation>
    <scope>NUCLEOTIDE SEQUENCE</scope>
    <source>
        <strain evidence="2">PC206-O</strain>
    </source>
</reference>
<keyword evidence="4" id="KW-1185">Reference proteome</keyword>
<dbReference type="AlphaFoldDB" id="A0A1Z3U9V3"/>
<name>A0A1Z3U9V3_BREVE</name>
<gene>
    <name evidence="1" type="ORF">CEP68_11450</name>
    <name evidence="2" type="ORF">NJD11_03635</name>
</gene>
<proteinExistence type="predicted"/>
<sequence length="152" mass="16678">MCVRRFEIFADYFQFYVCDETYVTDTAALWSSDSDPMLAVGPDLIAIGTVRNMLVPVELEILTTAPTPDADAWDQIRDCGLRLASGALIVFGCTDDPDQAERIAVPAGDYAARISHGGLNTLSEDGLDGDDRYRIQLWPGAVRPITVLKPRP</sequence>
<dbReference type="GeneID" id="34015613"/>
<dbReference type="EMBL" id="JAMYEC010000002">
    <property type="protein sequence ID" value="MDX2334028.1"/>
    <property type="molecule type" value="Genomic_DNA"/>
</dbReference>
<evidence type="ECO:0000313" key="2">
    <source>
        <dbReference type="EMBL" id="MDX2334028.1"/>
    </source>
</evidence>
<accession>A0A1Z3U9V3</accession>
<protein>
    <submittedName>
        <fullName evidence="1">Uncharacterized protein</fullName>
    </submittedName>
</protein>